<dbReference type="EMBL" id="BMLS01000005">
    <property type="protein sequence ID" value="GGO72207.1"/>
    <property type="molecule type" value="Genomic_DNA"/>
</dbReference>
<dbReference type="Proteomes" id="UP000606935">
    <property type="component" value="Unassembled WGS sequence"/>
</dbReference>
<reference evidence="4" key="2">
    <citation type="submission" date="2020-09" db="EMBL/GenBank/DDBJ databases">
        <authorList>
            <person name="Sun Q."/>
            <person name="Zhou Y."/>
        </authorList>
    </citation>
    <scope>NUCLEOTIDE SEQUENCE</scope>
    <source>
        <strain evidence="4">CGMCC 1.7086</strain>
    </source>
</reference>
<dbReference type="InterPro" id="IPR030678">
    <property type="entry name" value="Peptide/Ni-bd"/>
</dbReference>
<dbReference type="RefSeq" id="WP_188696869.1">
    <property type="nucleotide sequence ID" value="NZ_BMLS01000005.1"/>
</dbReference>
<accession>A0A918DLW7</accession>
<keyword evidence="2" id="KW-0732">Signal</keyword>
<evidence type="ECO:0000259" key="3">
    <source>
        <dbReference type="Pfam" id="PF00496"/>
    </source>
</evidence>
<dbReference type="InterPro" id="IPR000914">
    <property type="entry name" value="SBP_5_dom"/>
</dbReference>
<dbReference type="CDD" id="cd08493">
    <property type="entry name" value="PBP2_DppA_like"/>
    <property type="match status" value="1"/>
</dbReference>
<evidence type="ECO:0000313" key="5">
    <source>
        <dbReference type="Proteomes" id="UP000606935"/>
    </source>
</evidence>
<reference evidence="4" key="1">
    <citation type="journal article" date="2014" name="Int. J. Syst. Evol. Microbiol.">
        <title>Complete genome sequence of Corynebacterium casei LMG S-19264T (=DSM 44701T), isolated from a smear-ripened cheese.</title>
        <authorList>
            <consortium name="US DOE Joint Genome Institute (JGI-PGF)"/>
            <person name="Walter F."/>
            <person name="Albersmeier A."/>
            <person name="Kalinowski J."/>
            <person name="Ruckert C."/>
        </authorList>
    </citation>
    <scope>NUCLEOTIDE SEQUENCE</scope>
    <source>
        <strain evidence="4">CGMCC 1.7086</strain>
    </source>
</reference>
<comment type="caution">
    <text evidence="4">The sequence shown here is derived from an EMBL/GenBank/DDBJ whole genome shotgun (WGS) entry which is preliminary data.</text>
</comment>
<dbReference type="Pfam" id="PF00496">
    <property type="entry name" value="SBP_bac_5"/>
    <property type="match status" value="1"/>
</dbReference>
<dbReference type="Gene3D" id="3.10.105.10">
    <property type="entry name" value="Dipeptide-binding Protein, Domain 3"/>
    <property type="match status" value="1"/>
</dbReference>
<dbReference type="PROSITE" id="PS51257">
    <property type="entry name" value="PROKAR_LIPOPROTEIN"/>
    <property type="match status" value="1"/>
</dbReference>
<dbReference type="GO" id="GO:0015833">
    <property type="term" value="P:peptide transport"/>
    <property type="evidence" value="ECO:0007669"/>
    <property type="project" value="TreeGrafter"/>
</dbReference>
<protein>
    <submittedName>
        <fullName evidence="4">ABC transporter substrate-binding protein</fullName>
    </submittedName>
</protein>
<dbReference type="InterPro" id="IPR039424">
    <property type="entry name" value="SBP_5"/>
</dbReference>
<dbReference type="NCBIfam" id="NF011689">
    <property type="entry name" value="PRK15109.1"/>
    <property type="match status" value="1"/>
</dbReference>
<dbReference type="PIRSF" id="PIRSF002741">
    <property type="entry name" value="MppA"/>
    <property type="match status" value="1"/>
</dbReference>
<dbReference type="GO" id="GO:1904680">
    <property type="term" value="F:peptide transmembrane transporter activity"/>
    <property type="evidence" value="ECO:0007669"/>
    <property type="project" value="TreeGrafter"/>
</dbReference>
<gene>
    <name evidence="4" type="primary">sapA</name>
    <name evidence="4" type="ORF">GCM10010982_29780</name>
</gene>
<dbReference type="Gene3D" id="3.40.190.10">
    <property type="entry name" value="Periplasmic binding protein-like II"/>
    <property type="match status" value="1"/>
</dbReference>
<dbReference type="PANTHER" id="PTHR30290">
    <property type="entry name" value="PERIPLASMIC BINDING COMPONENT OF ABC TRANSPORTER"/>
    <property type="match status" value="1"/>
</dbReference>
<dbReference type="AlphaFoldDB" id="A0A918DLW7"/>
<dbReference type="PANTHER" id="PTHR30290:SF38">
    <property type="entry name" value="D,D-DIPEPTIDE-BINDING PERIPLASMIC PROTEIN DDPA-RELATED"/>
    <property type="match status" value="1"/>
</dbReference>
<proteinExistence type="inferred from homology"/>
<organism evidence="4 5">
    <name type="scientific">Bowmanella pacifica</name>
    <dbReference type="NCBI Taxonomy" id="502051"/>
    <lineage>
        <taxon>Bacteria</taxon>
        <taxon>Pseudomonadati</taxon>
        <taxon>Pseudomonadota</taxon>
        <taxon>Gammaproteobacteria</taxon>
        <taxon>Alteromonadales</taxon>
        <taxon>Alteromonadaceae</taxon>
        <taxon>Bowmanella</taxon>
    </lineage>
</organism>
<evidence type="ECO:0000313" key="4">
    <source>
        <dbReference type="EMBL" id="GGO72207.1"/>
    </source>
</evidence>
<evidence type="ECO:0000256" key="2">
    <source>
        <dbReference type="ARBA" id="ARBA00022729"/>
    </source>
</evidence>
<name>A0A918DLW7_9ALTE</name>
<dbReference type="SUPFAM" id="SSF53850">
    <property type="entry name" value="Periplasmic binding protein-like II"/>
    <property type="match status" value="1"/>
</dbReference>
<evidence type="ECO:0000256" key="1">
    <source>
        <dbReference type="ARBA" id="ARBA00005695"/>
    </source>
</evidence>
<dbReference type="GO" id="GO:0043190">
    <property type="term" value="C:ATP-binding cassette (ABC) transporter complex"/>
    <property type="evidence" value="ECO:0007669"/>
    <property type="project" value="InterPro"/>
</dbReference>
<dbReference type="Gene3D" id="3.90.76.10">
    <property type="entry name" value="Dipeptide-binding Protein, Domain 1"/>
    <property type="match status" value="1"/>
</dbReference>
<sequence length="538" mass="61054">MKNRTCLGLMLSCMVSVGCQDLDDAEVKQKGLIYCSEGSPVTFNPQLDISGTTADAAAHQLYNGLLDFDPETSKVIPALADSWLVSEDGLTYTFQLRKDVQFHQTGYFTPSRAFNADDVLFSINRWRLASHPYHKVSGGVYPYFESLGLQDIVAEVNRLNGYRVEIKLHRPDSSFLATLATDFAVMLSAEYAEQLMLAGTPELLDSQPIGTGPFKFQQFRKNNYIRYHRHADYWEGQAYQEQLIFDITPTSSMRLAKLITGECDVIAFPAQTELRIVDQRQDLVLEEKPGLNVGFWAFNTARPPFDDPKVRRALAMAVDRQALLDAVYSDSAVASKGLLPPTSWAYDENQRDVHYNPALARQLLDEAGVKRGFRMNIWAMPVQRAYNPNATKMAELIQSYLDKVDIRVDIVSYEWATFRRLLKQGMHDSVLIGWSADNGDPDNFYRPLLSCAAIASGTNRANWCLPKYDELINDALRYTDEDSRMHYYHQVNELLVEQMPLLPIAHAYRFQAYREGITGMQINPFGGIRFGQVRKEGR</sequence>
<keyword evidence="5" id="KW-1185">Reference proteome</keyword>
<dbReference type="GO" id="GO:0030288">
    <property type="term" value="C:outer membrane-bounded periplasmic space"/>
    <property type="evidence" value="ECO:0007669"/>
    <property type="project" value="UniProtKB-ARBA"/>
</dbReference>
<comment type="similarity">
    <text evidence="1">Belongs to the bacterial solute-binding protein 5 family.</text>
</comment>
<feature type="domain" description="Solute-binding protein family 5" evidence="3">
    <location>
        <begin position="74"/>
        <end position="453"/>
    </location>
</feature>